<proteinExistence type="predicted"/>
<comment type="caution">
    <text evidence="2">The sequence shown here is derived from an EMBL/GenBank/DDBJ whole genome shotgun (WGS) entry which is preliminary data.</text>
</comment>
<evidence type="ECO:0000313" key="3">
    <source>
        <dbReference type="EMBL" id="OAQ94270.1"/>
    </source>
</evidence>
<dbReference type="Proteomes" id="UP000078340">
    <property type="component" value="Unassembled WGS sequence"/>
</dbReference>
<organism evidence="2 4">
    <name type="scientific">Purpureocillium lilacinum</name>
    <name type="common">Paecilomyces lilacinus</name>
    <dbReference type="NCBI Taxonomy" id="33203"/>
    <lineage>
        <taxon>Eukaryota</taxon>
        <taxon>Fungi</taxon>
        <taxon>Dikarya</taxon>
        <taxon>Ascomycota</taxon>
        <taxon>Pezizomycotina</taxon>
        <taxon>Sordariomycetes</taxon>
        <taxon>Hypocreomycetidae</taxon>
        <taxon>Hypocreales</taxon>
        <taxon>Ophiocordycipitaceae</taxon>
        <taxon>Purpureocillium</taxon>
    </lineage>
</organism>
<protein>
    <submittedName>
        <fullName evidence="2">Uncharacterized protein</fullName>
    </submittedName>
</protein>
<dbReference type="Proteomes" id="UP000078240">
    <property type="component" value="Unassembled WGS sequence"/>
</dbReference>
<evidence type="ECO:0000313" key="2">
    <source>
        <dbReference type="EMBL" id="OAQ86310.1"/>
    </source>
</evidence>
<feature type="compositionally biased region" description="Basic residues" evidence="1">
    <location>
        <begin position="72"/>
        <end position="82"/>
    </location>
</feature>
<feature type="region of interest" description="Disordered" evidence="1">
    <location>
        <begin position="108"/>
        <end position="181"/>
    </location>
</feature>
<reference evidence="2 4" key="1">
    <citation type="submission" date="2016-01" db="EMBL/GenBank/DDBJ databases">
        <title>Biosynthesis of antibiotic leucinostatins and their inhibition on Phytophthora in bio-control Purpureocillium lilacinum.</title>
        <authorList>
            <person name="Wang G."/>
            <person name="Liu Z."/>
            <person name="Lin R."/>
            <person name="Li E."/>
            <person name="Mao Z."/>
            <person name="Ling J."/>
            <person name="Yin W."/>
            <person name="Xie B."/>
        </authorList>
    </citation>
    <scope>NUCLEOTIDE SEQUENCE [LARGE SCALE GENOMIC DNA]</scope>
    <source>
        <strain evidence="2">PLBJ-1</strain>
        <strain evidence="3">PLFJ-1</strain>
    </source>
</reference>
<dbReference type="AlphaFoldDB" id="A0A179H9K9"/>
<name>A0A179H9K9_PURLI</name>
<evidence type="ECO:0000313" key="4">
    <source>
        <dbReference type="Proteomes" id="UP000078240"/>
    </source>
</evidence>
<dbReference type="EMBL" id="LSBH01000001">
    <property type="protein sequence ID" value="OAQ86310.1"/>
    <property type="molecule type" value="Genomic_DNA"/>
</dbReference>
<dbReference type="EMBL" id="LSBI01000001">
    <property type="protein sequence ID" value="OAQ94270.1"/>
    <property type="molecule type" value="Genomic_DNA"/>
</dbReference>
<gene>
    <name evidence="2" type="ORF">VFPBJ_00350</name>
    <name evidence="3" type="ORF">VFPFJ_00379</name>
</gene>
<evidence type="ECO:0000256" key="1">
    <source>
        <dbReference type="SAM" id="MobiDB-lite"/>
    </source>
</evidence>
<accession>A0A179H9K9</accession>
<sequence length="228" mass="24753">MDVCDRESVVAAASETECPVKRERGAVRGASGRAAGGGRVTGRQVGGQRAERVAQPSPAQPSHSLPSQLRPVQRRQRSKRSGTRPTRLGEARRGQAFFGRCVVLPEKLGTHTRGRTHTITHTGPHTKSGGGDGGGTHRQRTHTAPTHFYLQHPPKPVATGQSQPRQGGAPPTAVSQQPPHRQALRGMSVWMRRLHTLHLRSAAVHPRFPFRLGLPWLASLLLSLTRSL</sequence>
<feature type="region of interest" description="Disordered" evidence="1">
    <location>
        <begin position="23"/>
        <end position="92"/>
    </location>
</feature>